<dbReference type="GO" id="GO:0004527">
    <property type="term" value="F:exonuclease activity"/>
    <property type="evidence" value="ECO:0007669"/>
    <property type="project" value="UniProtKB-KW"/>
</dbReference>
<dbReference type="PANTHER" id="PTHR10060">
    <property type="entry name" value="TATD FAMILY DEOXYRIBONUCLEASE"/>
    <property type="match status" value="1"/>
</dbReference>
<evidence type="ECO:0000256" key="1">
    <source>
        <dbReference type="ARBA" id="ARBA00022490"/>
    </source>
</evidence>
<dbReference type="InterPro" id="IPR001130">
    <property type="entry name" value="TatD-like"/>
</dbReference>
<keyword evidence="4" id="KW-0378">Hydrolase</keyword>
<keyword evidence="3" id="KW-0479">Metal-binding</keyword>
<reference evidence="7" key="1">
    <citation type="submission" date="2018-06" db="EMBL/GenBank/DDBJ databases">
        <authorList>
            <person name="Zhirakovskaya E."/>
        </authorList>
    </citation>
    <scope>NUCLEOTIDE SEQUENCE</scope>
</reference>
<evidence type="ECO:0000256" key="3">
    <source>
        <dbReference type="ARBA" id="ARBA00022723"/>
    </source>
</evidence>
<dbReference type="EMBL" id="UOFL01000029">
    <property type="protein sequence ID" value="VAW71726.1"/>
    <property type="molecule type" value="Genomic_DNA"/>
</dbReference>
<dbReference type="Gene3D" id="3.20.20.140">
    <property type="entry name" value="Metal-dependent hydrolases"/>
    <property type="match status" value="1"/>
</dbReference>
<evidence type="ECO:0000313" key="7">
    <source>
        <dbReference type="EMBL" id="VAW71726.1"/>
    </source>
</evidence>
<organism evidence="7">
    <name type="scientific">hydrothermal vent metagenome</name>
    <dbReference type="NCBI Taxonomy" id="652676"/>
    <lineage>
        <taxon>unclassified sequences</taxon>
        <taxon>metagenomes</taxon>
        <taxon>ecological metagenomes</taxon>
    </lineage>
</organism>
<keyword evidence="6" id="KW-0460">Magnesium</keyword>
<dbReference type="GO" id="GO:0046872">
    <property type="term" value="F:metal ion binding"/>
    <property type="evidence" value="ECO:0007669"/>
    <property type="project" value="UniProtKB-KW"/>
</dbReference>
<dbReference type="PANTHER" id="PTHR10060:SF15">
    <property type="entry name" value="DEOXYRIBONUCLEASE TATDN1"/>
    <property type="match status" value="1"/>
</dbReference>
<dbReference type="InterPro" id="IPR050891">
    <property type="entry name" value="TatD-type_Hydrolase"/>
</dbReference>
<dbReference type="FunFam" id="3.20.20.140:FF:000018">
    <property type="entry name" value="3'-5' ssDNA/RNA exonuclease TatD"/>
    <property type="match status" value="1"/>
</dbReference>
<dbReference type="CDD" id="cd01310">
    <property type="entry name" value="TatD_DNAse"/>
    <property type="match status" value="1"/>
</dbReference>
<evidence type="ECO:0000256" key="4">
    <source>
        <dbReference type="ARBA" id="ARBA00022801"/>
    </source>
</evidence>
<dbReference type="SUPFAM" id="SSF51556">
    <property type="entry name" value="Metallo-dependent hydrolases"/>
    <property type="match status" value="1"/>
</dbReference>
<accession>A0A3B0YTB7</accession>
<evidence type="ECO:0000256" key="2">
    <source>
        <dbReference type="ARBA" id="ARBA00022722"/>
    </source>
</evidence>
<evidence type="ECO:0000256" key="5">
    <source>
        <dbReference type="ARBA" id="ARBA00022839"/>
    </source>
</evidence>
<dbReference type="InterPro" id="IPR018228">
    <property type="entry name" value="DNase_TatD-rel_CS"/>
</dbReference>
<dbReference type="PIRSF" id="PIRSF005902">
    <property type="entry name" value="DNase_TatD"/>
    <property type="match status" value="1"/>
</dbReference>
<keyword evidence="1" id="KW-0963">Cytoplasm</keyword>
<proteinExistence type="predicted"/>
<dbReference type="Pfam" id="PF01026">
    <property type="entry name" value="TatD_DNase"/>
    <property type="match status" value="1"/>
</dbReference>
<gene>
    <name evidence="7" type="ORF">MNBD_GAMMA12-2223</name>
</gene>
<protein>
    <submittedName>
        <fullName evidence="7">Deoxyribonuclease TatD</fullName>
    </submittedName>
</protein>
<keyword evidence="5" id="KW-0269">Exonuclease</keyword>
<dbReference type="InterPro" id="IPR032466">
    <property type="entry name" value="Metal_Hydrolase"/>
</dbReference>
<sequence length="262" mass="29070">MKLVDIGVNLTGKSFNNDKQQVVDDAVKAGVEKIIVTGTTELHSKKALALAESRPDVLFATAGIHPHHASDFNAASIQVLADLAAHKEVIAVGECGLDYNRNYSPRDDQLRCYESQLELAADTGLPVFLHQRDAHEDFVEILKRHRDKISGGVVHCFTGTAIQMREYLELDMHIGITGWICDERRGHELQKMVHEIPLNRLMIETDAPYLLPRAINPRPKSNRNEPKFLPLVCEAVATCMGLDVKQVGQATTETANALFKLS</sequence>
<keyword evidence="2" id="KW-0540">Nuclease</keyword>
<evidence type="ECO:0000256" key="6">
    <source>
        <dbReference type="ARBA" id="ARBA00022842"/>
    </source>
</evidence>
<dbReference type="AlphaFoldDB" id="A0A3B0YTB7"/>
<name>A0A3B0YTB7_9ZZZZ</name>
<dbReference type="PROSITE" id="PS01090">
    <property type="entry name" value="TATD_2"/>
    <property type="match status" value="1"/>
</dbReference>